<evidence type="ECO:0000313" key="1">
    <source>
        <dbReference type="EMBL" id="TNN67191.1"/>
    </source>
</evidence>
<reference evidence="1 2" key="1">
    <citation type="submission" date="2019-03" db="EMBL/GenBank/DDBJ databases">
        <title>First draft genome of Liparis tanakae, snailfish: a comprehensive survey of snailfish specific genes.</title>
        <authorList>
            <person name="Kim W."/>
            <person name="Song I."/>
            <person name="Jeong J.-H."/>
            <person name="Kim D."/>
            <person name="Kim S."/>
            <person name="Ryu S."/>
            <person name="Song J.Y."/>
            <person name="Lee S.K."/>
        </authorList>
    </citation>
    <scope>NUCLEOTIDE SEQUENCE [LARGE SCALE GENOMIC DNA]</scope>
    <source>
        <tissue evidence="1">Muscle</tissue>
    </source>
</reference>
<keyword evidence="2" id="KW-1185">Reference proteome</keyword>
<dbReference type="Proteomes" id="UP000314294">
    <property type="component" value="Unassembled WGS sequence"/>
</dbReference>
<dbReference type="AlphaFoldDB" id="A0A4Z2HNQ6"/>
<accession>A0A4Z2HNQ6</accession>
<name>A0A4Z2HNQ6_9TELE</name>
<sequence>MEIFGGGRGRGRYPGDRGDGQGLIISYDNQNAREAICLVLCILKEGNGQEGLADRHDRQRFKAFGDCGKSGSRRGQAFRASSNMATTVGARQHSDTVVCVRSDVRYGDVQIGSIGTAMGDAGFWEADLVAVDFSIGNKRRRPCYLKHKQLMPDQTGLIPEATPAPTPSPSEG</sequence>
<comment type="caution">
    <text evidence="1">The sequence shown here is derived from an EMBL/GenBank/DDBJ whole genome shotgun (WGS) entry which is preliminary data.</text>
</comment>
<organism evidence="1 2">
    <name type="scientific">Liparis tanakae</name>
    <name type="common">Tanaka's snailfish</name>
    <dbReference type="NCBI Taxonomy" id="230148"/>
    <lineage>
        <taxon>Eukaryota</taxon>
        <taxon>Metazoa</taxon>
        <taxon>Chordata</taxon>
        <taxon>Craniata</taxon>
        <taxon>Vertebrata</taxon>
        <taxon>Euteleostomi</taxon>
        <taxon>Actinopterygii</taxon>
        <taxon>Neopterygii</taxon>
        <taxon>Teleostei</taxon>
        <taxon>Neoteleostei</taxon>
        <taxon>Acanthomorphata</taxon>
        <taxon>Eupercaria</taxon>
        <taxon>Perciformes</taxon>
        <taxon>Cottioidei</taxon>
        <taxon>Cottales</taxon>
        <taxon>Liparidae</taxon>
        <taxon>Liparis</taxon>
    </lineage>
</organism>
<dbReference type="EMBL" id="SRLO01000208">
    <property type="protein sequence ID" value="TNN67191.1"/>
    <property type="molecule type" value="Genomic_DNA"/>
</dbReference>
<evidence type="ECO:0000313" key="2">
    <source>
        <dbReference type="Proteomes" id="UP000314294"/>
    </source>
</evidence>
<protein>
    <submittedName>
        <fullName evidence="1">Uncharacterized protein</fullName>
    </submittedName>
</protein>
<gene>
    <name evidence="1" type="ORF">EYF80_022608</name>
</gene>
<proteinExistence type="predicted"/>